<keyword evidence="2" id="KW-1185">Reference proteome</keyword>
<gene>
    <name evidence="1" type="ORF">H5410_058861</name>
</gene>
<dbReference type="Proteomes" id="UP000824120">
    <property type="component" value="Chromosome 12"/>
</dbReference>
<accession>A0A9J5W156</accession>
<evidence type="ECO:0000313" key="1">
    <source>
        <dbReference type="EMBL" id="KAG5569095.1"/>
    </source>
</evidence>
<name>A0A9J5W156_SOLCO</name>
<protein>
    <submittedName>
        <fullName evidence="1">Uncharacterized protein</fullName>
    </submittedName>
</protein>
<evidence type="ECO:0000313" key="2">
    <source>
        <dbReference type="Proteomes" id="UP000824120"/>
    </source>
</evidence>
<comment type="caution">
    <text evidence="1">The sequence shown here is derived from an EMBL/GenBank/DDBJ whole genome shotgun (WGS) entry which is preliminary data.</text>
</comment>
<sequence length="152" mass="16257">MKSSSRVSNFRRSIADIARGSICGEVVRRLASLIASELGSFCLMRLKIDSAWDRCSLEVDMRCEIRVSNGAGSAPNRVATSERALLCSAMEEGVVAQGFSLSHTRPNGYIAAQGQNRYIGAPFNVCPKNKAPISSISTVTAAAKFLLAADLD</sequence>
<reference evidence="1 2" key="1">
    <citation type="submission" date="2020-09" db="EMBL/GenBank/DDBJ databases">
        <title>De no assembly of potato wild relative species, Solanum commersonii.</title>
        <authorList>
            <person name="Cho K."/>
        </authorList>
    </citation>
    <scope>NUCLEOTIDE SEQUENCE [LARGE SCALE GENOMIC DNA]</scope>
    <source>
        <strain evidence="1">LZ3.2</strain>
        <tissue evidence="1">Leaf</tissue>
    </source>
</reference>
<dbReference type="EMBL" id="JACXVP010000012">
    <property type="protein sequence ID" value="KAG5569095.1"/>
    <property type="molecule type" value="Genomic_DNA"/>
</dbReference>
<proteinExistence type="predicted"/>
<dbReference type="AlphaFoldDB" id="A0A9J5W156"/>
<organism evidence="1 2">
    <name type="scientific">Solanum commersonii</name>
    <name type="common">Commerson's wild potato</name>
    <name type="synonym">Commerson's nightshade</name>
    <dbReference type="NCBI Taxonomy" id="4109"/>
    <lineage>
        <taxon>Eukaryota</taxon>
        <taxon>Viridiplantae</taxon>
        <taxon>Streptophyta</taxon>
        <taxon>Embryophyta</taxon>
        <taxon>Tracheophyta</taxon>
        <taxon>Spermatophyta</taxon>
        <taxon>Magnoliopsida</taxon>
        <taxon>eudicotyledons</taxon>
        <taxon>Gunneridae</taxon>
        <taxon>Pentapetalae</taxon>
        <taxon>asterids</taxon>
        <taxon>lamiids</taxon>
        <taxon>Solanales</taxon>
        <taxon>Solanaceae</taxon>
        <taxon>Solanoideae</taxon>
        <taxon>Solaneae</taxon>
        <taxon>Solanum</taxon>
    </lineage>
</organism>